<protein>
    <recommendedName>
        <fullName evidence="10">Transport permease protein</fullName>
    </recommendedName>
</protein>
<dbReference type="GO" id="GO:0140359">
    <property type="term" value="F:ABC-type transporter activity"/>
    <property type="evidence" value="ECO:0007669"/>
    <property type="project" value="InterPro"/>
</dbReference>
<dbReference type="InterPro" id="IPR013525">
    <property type="entry name" value="ABC2_TM"/>
</dbReference>
<feature type="transmembrane region" description="Helical" evidence="10">
    <location>
        <begin position="60"/>
        <end position="82"/>
    </location>
</feature>
<gene>
    <name evidence="12" type="ORF">GCM10017591_24830</name>
</gene>
<feature type="transmembrane region" description="Helical" evidence="10">
    <location>
        <begin position="273"/>
        <end position="291"/>
    </location>
</feature>
<evidence type="ECO:0000256" key="8">
    <source>
        <dbReference type="ARBA" id="ARBA00023136"/>
    </source>
</evidence>
<keyword evidence="7 10" id="KW-1133">Transmembrane helix</keyword>
<evidence type="ECO:0000256" key="9">
    <source>
        <dbReference type="ARBA" id="ARBA00023251"/>
    </source>
</evidence>
<keyword evidence="8 10" id="KW-0472">Membrane</keyword>
<dbReference type="PANTHER" id="PTHR30413">
    <property type="entry name" value="INNER MEMBRANE TRANSPORT PERMEASE"/>
    <property type="match status" value="1"/>
</dbReference>
<dbReference type="PANTHER" id="PTHR30413:SF8">
    <property type="entry name" value="TRANSPORT PERMEASE PROTEIN"/>
    <property type="match status" value="1"/>
</dbReference>
<dbReference type="Proteomes" id="UP001142291">
    <property type="component" value="Unassembled WGS sequence"/>
</dbReference>
<dbReference type="PRINTS" id="PR00164">
    <property type="entry name" value="ABC2TRNSPORT"/>
</dbReference>
<dbReference type="GO" id="GO:0015920">
    <property type="term" value="P:lipopolysaccharide transport"/>
    <property type="evidence" value="ECO:0007669"/>
    <property type="project" value="TreeGrafter"/>
</dbReference>
<evidence type="ECO:0000256" key="3">
    <source>
        <dbReference type="ARBA" id="ARBA00022448"/>
    </source>
</evidence>
<comment type="similarity">
    <text evidence="2 10">Belongs to the ABC-2 integral membrane protein family.</text>
</comment>
<evidence type="ECO:0000256" key="2">
    <source>
        <dbReference type="ARBA" id="ARBA00007783"/>
    </source>
</evidence>
<dbReference type="InterPro" id="IPR000412">
    <property type="entry name" value="ABC_2_transport"/>
</dbReference>
<keyword evidence="4 10" id="KW-1003">Cell membrane</keyword>
<proteinExistence type="inferred from homology"/>
<reference evidence="12" key="1">
    <citation type="journal article" date="2014" name="Int. J. Syst. Evol. Microbiol.">
        <title>Complete genome sequence of Corynebacterium casei LMG S-19264T (=DSM 44701T), isolated from a smear-ripened cheese.</title>
        <authorList>
            <consortium name="US DOE Joint Genome Institute (JGI-PGF)"/>
            <person name="Walter F."/>
            <person name="Albersmeier A."/>
            <person name="Kalinowski J."/>
            <person name="Ruckert C."/>
        </authorList>
    </citation>
    <scope>NUCLEOTIDE SEQUENCE</scope>
    <source>
        <strain evidence="12">VKM Ac-1940</strain>
    </source>
</reference>
<evidence type="ECO:0000256" key="6">
    <source>
        <dbReference type="ARBA" id="ARBA00022692"/>
    </source>
</evidence>
<reference evidence="12" key="2">
    <citation type="submission" date="2023-01" db="EMBL/GenBank/DDBJ databases">
        <authorList>
            <person name="Sun Q."/>
            <person name="Evtushenko L."/>
        </authorList>
    </citation>
    <scope>NUCLEOTIDE SEQUENCE</scope>
    <source>
        <strain evidence="12">VKM Ac-1940</strain>
    </source>
</reference>
<comment type="subcellular location">
    <subcellularLocation>
        <location evidence="1">Cell inner membrane</location>
        <topology evidence="1">Multi-pass membrane protein</topology>
    </subcellularLocation>
    <subcellularLocation>
        <location evidence="10">Cell membrane</location>
        <topology evidence="10">Multi-pass membrane protein</topology>
    </subcellularLocation>
</comment>
<feature type="domain" description="ABC transmembrane type-2" evidence="11">
    <location>
        <begin position="62"/>
        <end position="298"/>
    </location>
</feature>
<evidence type="ECO:0000256" key="10">
    <source>
        <dbReference type="RuleBase" id="RU361157"/>
    </source>
</evidence>
<evidence type="ECO:0000313" key="13">
    <source>
        <dbReference type="Proteomes" id="UP001142291"/>
    </source>
</evidence>
<evidence type="ECO:0000259" key="11">
    <source>
        <dbReference type="PROSITE" id="PS51012"/>
    </source>
</evidence>
<evidence type="ECO:0000313" key="12">
    <source>
        <dbReference type="EMBL" id="GLJ96420.1"/>
    </source>
</evidence>
<evidence type="ECO:0000256" key="1">
    <source>
        <dbReference type="ARBA" id="ARBA00004429"/>
    </source>
</evidence>
<dbReference type="Pfam" id="PF01061">
    <property type="entry name" value="ABC2_membrane"/>
    <property type="match status" value="1"/>
</dbReference>
<dbReference type="InterPro" id="IPR047817">
    <property type="entry name" value="ABC2_TM_bact-type"/>
</dbReference>
<feature type="transmembrane region" description="Helical" evidence="10">
    <location>
        <begin position="205"/>
        <end position="224"/>
    </location>
</feature>
<feature type="transmembrane region" description="Helical" evidence="10">
    <location>
        <begin position="172"/>
        <end position="193"/>
    </location>
</feature>
<accession>A0A9W6M786</accession>
<keyword evidence="9" id="KW-0046">Antibiotic resistance</keyword>
<dbReference type="GO" id="GO:0046677">
    <property type="term" value="P:response to antibiotic"/>
    <property type="evidence" value="ECO:0007669"/>
    <property type="project" value="UniProtKB-KW"/>
</dbReference>
<organism evidence="12 13">
    <name type="scientific">Microbacterium dextranolyticum</name>
    <dbReference type="NCBI Taxonomy" id="36806"/>
    <lineage>
        <taxon>Bacteria</taxon>
        <taxon>Bacillati</taxon>
        <taxon>Actinomycetota</taxon>
        <taxon>Actinomycetes</taxon>
        <taxon>Micrococcales</taxon>
        <taxon>Microbacteriaceae</taxon>
        <taxon>Microbacterium</taxon>
    </lineage>
</organism>
<sequence length="306" mass="33912">MEQLDTTERFARLAETPFVSTDSRGLQLPVRGGKVREIWERRDLLGLLVRRDLNARYRDSFLGFLWTLIRPLVQFLMYYLVLGQFLRAAEGIPQFAIFLFSGLTIYSFFAEMVSGATTSILANAGLVKKIYLPREIFPMASIGAAGFMFLVQTLVLLGGAIAFQALPAPTQMLWFFPAVALMLIYGLALGLLLSALNVYLRDVQYVTEVVLMLAMWGSPIVYAWTMVGSSFHTLGLPGWALEVYTNNPITLGVLAFRKAFWGAGGPGDYPADLLLRIGIAGVIGLVLLAVAHRVFNRLQGNFAQEM</sequence>
<evidence type="ECO:0000256" key="7">
    <source>
        <dbReference type="ARBA" id="ARBA00022989"/>
    </source>
</evidence>
<keyword evidence="5" id="KW-0997">Cell inner membrane</keyword>
<feature type="transmembrane region" description="Helical" evidence="10">
    <location>
        <begin position="94"/>
        <end position="121"/>
    </location>
</feature>
<name>A0A9W6M786_9MICO</name>
<keyword evidence="13" id="KW-1185">Reference proteome</keyword>
<dbReference type="AlphaFoldDB" id="A0A9W6M786"/>
<dbReference type="GO" id="GO:0043190">
    <property type="term" value="C:ATP-binding cassette (ABC) transporter complex"/>
    <property type="evidence" value="ECO:0007669"/>
    <property type="project" value="InterPro"/>
</dbReference>
<feature type="transmembrane region" description="Helical" evidence="10">
    <location>
        <begin position="142"/>
        <end position="166"/>
    </location>
</feature>
<keyword evidence="6 10" id="KW-0812">Transmembrane</keyword>
<dbReference type="PROSITE" id="PS51012">
    <property type="entry name" value="ABC_TM2"/>
    <property type="match status" value="1"/>
</dbReference>
<keyword evidence="3 10" id="KW-0813">Transport</keyword>
<dbReference type="EMBL" id="BSER01000011">
    <property type="protein sequence ID" value="GLJ96420.1"/>
    <property type="molecule type" value="Genomic_DNA"/>
</dbReference>
<evidence type="ECO:0000256" key="5">
    <source>
        <dbReference type="ARBA" id="ARBA00022519"/>
    </source>
</evidence>
<dbReference type="RefSeq" id="WP_271202578.1">
    <property type="nucleotide sequence ID" value="NZ_BAAAUR010000015.1"/>
</dbReference>
<evidence type="ECO:0000256" key="4">
    <source>
        <dbReference type="ARBA" id="ARBA00022475"/>
    </source>
</evidence>
<comment type="caution">
    <text evidence="12">The sequence shown here is derived from an EMBL/GenBank/DDBJ whole genome shotgun (WGS) entry which is preliminary data.</text>
</comment>